<reference evidence="2 3" key="1">
    <citation type="submission" date="2020-08" db="EMBL/GenBank/DDBJ databases">
        <title>Genomic Encyclopedia of Type Strains, Phase IV (KMG-V): Genome sequencing to study the core and pangenomes of soil and plant-associated prokaryotes.</title>
        <authorList>
            <person name="Whitman W."/>
        </authorList>
    </citation>
    <scope>NUCLEOTIDE SEQUENCE [LARGE SCALE GENOMIC DNA]</scope>
    <source>
        <strain evidence="2 3">SEMIA 4011</strain>
    </source>
</reference>
<gene>
    <name evidence="2" type="ORF">GGE66_006208</name>
</gene>
<evidence type="ECO:0008006" key="4">
    <source>
        <dbReference type="Google" id="ProtNLM"/>
    </source>
</evidence>
<sequence>MKSRLSGLIAVASAIIAASAISAQAEDLKFKLTNGTDSVLTRFYSSPTGVANWEEDVFGEDVLDPGESIDITIADGRTVCKYDMRFEFEEGSNSRPPKIRRIFARWAATPSTNKQPSPMPALASSAKAGFLPPAISASTISTLVTPSGSAYQR</sequence>
<proteinExistence type="predicted"/>
<dbReference type="Proteomes" id="UP000517187">
    <property type="component" value="Unassembled WGS sequence"/>
</dbReference>
<comment type="caution">
    <text evidence="2">The sequence shown here is derived from an EMBL/GenBank/DDBJ whole genome shotgun (WGS) entry which is preliminary data.</text>
</comment>
<dbReference type="AlphaFoldDB" id="A0A7W9ZYJ2"/>
<feature type="signal peptide" evidence="1">
    <location>
        <begin position="1"/>
        <end position="25"/>
    </location>
</feature>
<evidence type="ECO:0000313" key="3">
    <source>
        <dbReference type="Proteomes" id="UP000517187"/>
    </source>
</evidence>
<feature type="chain" id="PRO_5031064794" description="Argininosuccinate lyase" evidence="1">
    <location>
        <begin position="26"/>
        <end position="153"/>
    </location>
</feature>
<name>A0A7W9ZYJ2_RHILE</name>
<evidence type="ECO:0000256" key="1">
    <source>
        <dbReference type="SAM" id="SignalP"/>
    </source>
</evidence>
<keyword evidence="1" id="KW-0732">Signal</keyword>
<dbReference type="EMBL" id="JACIIJ010000022">
    <property type="protein sequence ID" value="MBB6225182.1"/>
    <property type="molecule type" value="Genomic_DNA"/>
</dbReference>
<accession>A0A7W9ZYJ2</accession>
<evidence type="ECO:0000313" key="2">
    <source>
        <dbReference type="EMBL" id="MBB6225182.1"/>
    </source>
</evidence>
<protein>
    <recommendedName>
        <fullName evidence="4">Argininosuccinate lyase</fullName>
    </recommendedName>
</protein>
<organism evidence="2 3">
    <name type="scientific">Rhizobium leguminosarum</name>
    <dbReference type="NCBI Taxonomy" id="384"/>
    <lineage>
        <taxon>Bacteria</taxon>
        <taxon>Pseudomonadati</taxon>
        <taxon>Pseudomonadota</taxon>
        <taxon>Alphaproteobacteria</taxon>
        <taxon>Hyphomicrobiales</taxon>
        <taxon>Rhizobiaceae</taxon>
        <taxon>Rhizobium/Agrobacterium group</taxon>
        <taxon>Rhizobium</taxon>
    </lineage>
</organism>